<proteinExistence type="predicted"/>
<evidence type="ECO:0000313" key="3">
    <source>
        <dbReference type="Proteomes" id="UP000006052"/>
    </source>
</evidence>
<dbReference type="HOGENOM" id="CLU_1522089_0_0_10"/>
<dbReference type="Proteomes" id="UP000006052">
    <property type="component" value="Chromosome"/>
</dbReference>
<dbReference type="AlphaFoldDB" id="I3YJP6"/>
<name>I3YJP6_ALIFI</name>
<accession>I3YJP6</accession>
<feature type="region of interest" description="Disordered" evidence="1">
    <location>
        <begin position="67"/>
        <end position="105"/>
    </location>
</feature>
<organism evidence="2 3">
    <name type="scientific">Alistipes finegoldii (strain DSM 17242 / JCM 16770 / CCUG 46020 / CIP 107999 / KCTC 15236 / AHN 2437)</name>
    <dbReference type="NCBI Taxonomy" id="679935"/>
    <lineage>
        <taxon>Bacteria</taxon>
        <taxon>Pseudomonadati</taxon>
        <taxon>Bacteroidota</taxon>
        <taxon>Bacteroidia</taxon>
        <taxon>Bacteroidales</taxon>
        <taxon>Rikenellaceae</taxon>
        <taxon>Alistipes</taxon>
    </lineage>
</organism>
<protein>
    <submittedName>
        <fullName evidence="2">Uncharacterized protein</fullName>
    </submittedName>
</protein>
<evidence type="ECO:0000256" key="1">
    <source>
        <dbReference type="SAM" id="MobiDB-lite"/>
    </source>
</evidence>
<evidence type="ECO:0000313" key="2">
    <source>
        <dbReference type="EMBL" id="AFL77214.1"/>
    </source>
</evidence>
<dbReference type="EMBL" id="CP003274">
    <property type="protein sequence ID" value="AFL77214.1"/>
    <property type="molecule type" value="Genomic_DNA"/>
</dbReference>
<gene>
    <name evidence="2" type="ordered locus">Alfi_0842</name>
</gene>
<reference evidence="3" key="1">
    <citation type="journal article" date="2013" name="Stand. Genomic Sci.">
        <title>Complete genome sequence of the bile-resistant pigment-producing anaerobe Alistipes finegoldii type strain (AHN2437(T)).</title>
        <authorList>
            <person name="Mavromatis K."/>
            <person name="Stackebrandt E."/>
            <person name="Munk C."/>
            <person name="Lapidus A."/>
            <person name="Nolan M."/>
            <person name="Lucas S."/>
            <person name="Hammon N."/>
            <person name="Deshpande S."/>
            <person name="Cheng J.F."/>
            <person name="Tapia R."/>
            <person name="Goodwin L.A."/>
            <person name="Pitluck S."/>
            <person name="Liolios K."/>
            <person name="Pagani I."/>
            <person name="Ivanova N."/>
            <person name="Mikhailova N."/>
            <person name="Huntemann M."/>
            <person name="Pati A."/>
            <person name="Chen A."/>
            <person name="Palaniappan K."/>
            <person name="Land M."/>
            <person name="Hauser L."/>
            <person name="Rohde M."/>
            <person name="Gronow S."/>
            <person name="Goker M."/>
            <person name="Detter J.C."/>
            <person name="Bristow J."/>
            <person name="Eisen J.A."/>
            <person name="Markowitz V."/>
            <person name="Hugenholtz P."/>
            <person name="Kyrpides N.C."/>
            <person name="Klenk H.P."/>
            <person name="Woyke T."/>
        </authorList>
    </citation>
    <scope>NUCLEOTIDE SEQUENCE</scope>
    <source>
        <strain evidence="3">DSM 17242 / JCM 16770 / AHN 2437 / CCUG 46020 / CIP 107999</strain>
    </source>
</reference>
<sequence length="176" mass="19016">MPGVASALRISSQFTSFRNLLPRSRNSGGGLFRSPARGKFVIHHKEFLCRLGSRSPGRLRLPFAATRPQPPELARPGDHAARHARVRRRSTSELGGRGERYSHSQHDAKVADIAATAARIARPVQAGRPWARCGNIDPRVAPSGRAVGKYFLACPCLRAVAVIGWGRIAVPSVSAV</sequence>
<dbReference type="STRING" id="679935.Alfi_0842"/>
<dbReference type="KEGG" id="afd:Alfi_0842"/>
<feature type="compositionally biased region" description="Basic and acidic residues" evidence="1">
    <location>
        <begin position="96"/>
        <end position="105"/>
    </location>
</feature>